<accession>A0ABR4J0Z6</accession>
<organism evidence="2 3">
    <name type="scientific">Aspergillus pseudoustus</name>
    <dbReference type="NCBI Taxonomy" id="1810923"/>
    <lineage>
        <taxon>Eukaryota</taxon>
        <taxon>Fungi</taxon>
        <taxon>Dikarya</taxon>
        <taxon>Ascomycota</taxon>
        <taxon>Pezizomycotina</taxon>
        <taxon>Eurotiomycetes</taxon>
        <taxon>Eurotiomycetidae</taxon>
        <taxon>Eurotiales</taxon>
        <taxon>Aspergillaceae</taxon>
        <taxon>Aspergillus</taxon>
        <taxon>Aspergillus subgen. Nidulantes</taxon>
    </lineage>
</organism>
<keyword evidence="3" id="KW-1185">Reference proteome</keyword>
<proteinExistence type="predicted"/>
<gene>
    <name evidence="2" type="ORF">BJY01DRAFT_253566</name>
</gene>
<dbReference type="Proteomes" id="UP001610446">
    <property type="component" value="Unassembled WGS sequence"/>
</dbReference>
<reference evidence="2 3" key="1">
    <citation type="submission" date="2024-07" db="EMBL/GenBank/DDBJ databases">
        <title>Section-level genome sequencing and comparative genomics of Aspergillus sections Usti and Cavernicolus.</title>
        <authorList>
            <consortium name="Lawrence Berkeley National Laboratory"/>
            <person name="Nybo J.L."/>
            <person name="Vesth T.C."/>
            <person name="Theobald S."/>
            <person name="Frisvad J.C."/>
            <person name="Larsen T.O."/>
            <person name="Kjaerboelling I."/>
            <person name="Rothschild-Mancinelli K."/>
            <person name="Lyhne E.K."/>
            <person name="Kogle M.E."/>
            <person name="Barry K."/>
            <person name="Clum A."/>
            <person name="Na H."/>
            <person name="Ledsgaard L."/>
            <person name="Lin J."/>
            <person name="Lipzen A."/>
            <person name="Kuo A."/>
            <person name="Riley R."/>
            <person name="Mondo S."/>
            <person name="Labutti K."/>
            <person name="Haridas S."/>
            <person name="Pangalinan J."/>
            <person name="Salamov A.A."/>
            <person name="Simmons B.A."/>
            <person name="Magnuson J.K."/>
            <person name="Chen J."/>
            <person name="Drula E."/>
            <person name="Henrissat B."/>
            <person name="Wiebenga A."/>
            <person name="Lubbers R.J."/>
            <person name="Gomes A.C."/>
            <person name="Makela M.R."/>
            <person name="Stajich J."/>
            <person name="Grigoriev I.V."/>
            <person name="Mortensen U.H."/>
            <person name="De Vries R.P."/>
            <person name="Baker S.E."/>
            <person name="Andersen M.R."/>
        </authorList>
    </citation>
    <scope>NUCLEOTIDE SEQUENCE [LARGE SCALE GENOMIC DNA]</scope>
    <source>
        <strain evidence="2 3">CBS 123904</strain>
    </source>
</reference>
<evidence type="ECO:0000313" key="2">
    <source>
        <dbReference type="EMBL" id="KAL2833189.1"/>
    </source>
</evidence>
<sequence>MHFAIASIAAIASLVASSSAIRFNPVGQTPWNLHLDNYITWEPAGEEKTGWYVYLTNYHGLPPPNPCISLGPREHNYVDTSAGRFDIQGEIVREHVVPHRNYSVRFTERPVINHDCSTGGDIRHTDDFEVLEYYPRV</sequence>
<keyword evidence="1" id="KW-0732">Signal</keyword>
<protein>
    <submittedName>
        <fullName evidence="2">Uncharacterized protein</fullName>
    </submittedName>
</protein>
<dbReference type="EMBL" id="JBFXLU010000246">
    <property type="protein sequence ID" value="KAL2833189.1"/>
    <property type="molecule type" value="Genomic_DNA"/>
</dbReference>
<feature type="signal peptide" evidence="1">
    <location>
        <begin position="1"/>
        <end position="20"/>
    </location>
</feature>
<evidence type="ECO:0000313" key="3">
    <source>
        <dbReference type="Proteomes" id="UP001610446"/>
    </source>
</evidence>
<comment type="caution">
    <text evidence="2">The sequence shown here is derived from an EMBL/GenBank/DDBJ whole genome shotgun (WGS) entry which is preliminary data.</text>
</comment>
<feature type="chain" id="PRO_5045754986" evidence="1">
    <location>
        <begin position="21"/>
        <end position="137"/>
    </location>
</feature>
<evidence type="ECO:0000256" key="1">
    <source>
        <dbReference type="SAM" id="SignalP"/>
    </source>
</evidence>
<name>A0ABR4J0Z6_9EURO</name>